<accession>A0ABM6QHG3</accession>
<evidence type="ECO:0000313" key="1">
    <source>
        <dbReference type="EMBL" id="AUG97397.1"/>
    </source>
</evidence>
<sequence length="121" mass="13924">MKRNPNLSILPGFLFIFDIDYPHEGAVEELICLADVNDSSDLIRVFDAALKPEFVGYSESDRCWIIDTISYYLERGETFVEVLEKRSFLFSDEIVDGRGFMRVLLECLSLYQAEIGKVKDL</sequence>
<organism evidence="1 2">
    <name type="scientific">Pseudomonas glycinae</name>
    <dbReference type="NCBI Taxonomy" id="1785145"/>
    <lineage>
        <taxon>Bacteria</taxon>
        <taxon>Pseudomonadati</taxon>
        <taxon>Pseudomonadota</taxon>
        <taxon>Gammaproteobacteria</taxon>
        <taxon>Pseudomonadales</taxon>
        <taxon>Pseudomonadaceae</taxon>
        <taxon>Pseudomonas</taxon>
    </lineage>
</organism>
<dbReference type="Proteomes" id="UP000075187">
    <property type="component" value="Chromosome"/>
</dbReference>
<dbReference type="RefSeq" id="WP_084776876.1">
    <property type="nucleotide sequence ID" value="NZ_CP014205.2"/>
</dbReference>
<protein>
    <recommendedName>
        <fullName evidence="3">CdiI immunity protein domain-containing protein</fullName>
    </recommendedName>
</protein>
<evidence type="ECO:0000313" key="2">
    <source>
        <dbReference type="Proteomes" id="UP000075187"/>
    </source>
</evidence>
<keyword evidence="2" id="KW-1185">Reference proteome</keyword>
<evidence type="ECO:0008006" key="3">
    <source>
        <dbReference type="Google" id="ProtNLM"/>
    </source>
</evidence>
<dbReference type="EMBL" id="CP014205">
    <property type="protein sequence ID" value="AUG97397.1"/>
    <property type="molecule type" value="Genomic_DNA"/>
</dbReference>
<name>A0ABM6QHG3_9PSED</name>
<gene>
    <name evidence="1" type="ORF">AWU82_28335</name>
</gene>
<reference evidence="1" key="1">
    <citation type="submission" date="2017-12" db="EMBL/GenBank/DDBJ databases">
        <title>Pseudomonas sp. MS586 complete sequence.</title>
        <authorList>
            <person name="Lu S."/>
            <person name="Deng P."/>
        </authorList>
    </citation>
    <scope>NUCLEOTIDE SEQUENCE</scope>
    <source>
        <strain evidence="1">MS586</strain>
    </source>
</reference>
<proteinExistence type="predicted"/>